<evidence type="ECO:0000313" key="2">
    <source>
        <dbReference type="Proteomes" id="UP000068016"/>
    </source>
</evidence>
<dbReference type="EMBL" id="LPLZ01000059">
    <property type="protein sequence ID" value="KWN11746.1"/>
    <property type="molecule type" value="Genomic_DNA"/>
</dbReference>
<accession>A0A119VHD2</accession>
<gene>
    <name evidence="1" type="ORF">WT83_19335</name>
</gene>
<comment type="caution">
    <text evidence="1">The sequence shown here is derived from an EMBL/GenBank/DDBJ whole genome shotgun (WGS) entry which is preliminary data.</text>
</comment>
<dbReference type="AlphaFoldDB" id="A0A119VHD2"/>
<sequence length="95" mass="10350">MMKQGVVLYSKRDGIYLGCCLGLGFWTELETAGQDAAVVFDDEEQARAHMASWDLPPPEDVRLVPVTMDRGNYASIESCVAAGLPAWHPDGITAH</sequence>
<protein>
    <submittedName>
        <fullName evidence="1">Uncharacterized protein</fullName>
    </submittedName>
</protein>
<name>A0A119VHD2_9BURK</name>
<evidence type="ECO:0000313" key="1">
    <source>
        <dbReference type="EMBL" id="KWN11746.1"/>
    </source>
</evidence>
<proteinExistence type="predicted"/>
<organism evidence="1 2">
    <name type="scientific">Burkholderia territorii</name>
    <dbReference type="NCBI Taxonomy" id="1503055"/>
    <lineage>
        <taxon>Bacteria</taxon>
        <taxon>Pseudomonadati</taxon>
        <taxon>Pseudomonadota</taxon>
        <taxon>Betaproteobacteria</taxon>
        <taxon>Burkholderiales</taxon>
        <taxon>Burkholderiaceae</taxon>
        <taxon>Burkholderia</taxon>
        <taxon>Burkholderia cepacia complex</taxon>
    </lineage>
</organism>
<reference evidence="1 2" key="1">
    <citation type="submission" date="2015-11" db="EMBL/GenBank/DDBJ databases">
        <title>Expanding the genomic diversity of Burkholderia species for the development of highly accurate diagnostics.</title>
        <authorList>
            <person name="Sahl J."/>
            <person name="Keim P."/>
            <person name="Wagner D."/>
        </authorList>
    </citation>
    <scope>NUCLEOTIDE SEQUENCE [LARGE SCALE GENOMIC DNA]</scope>
    <source>
        <strain evidence="1 2">MSMB793WGS</strain>
    </source>
</reference>
<dbReference type="Proteomes" id="UP000068016">
    <property type="component" value="Unassembled WGS sequence"/>
</dbReference>